<comment type="caution">
    <text evidence="1">The sequence shown here is derived from an EMBL/GenBank/DDBJ whole genome shotgun (WGS) entry which is preliminary data.</text>
</comment>
<organism evidence="1 2">
    <name type="scientific">Caproiciproducens galactitolivorans</name>
    <dbReference type="NCBI Taxonomy" id="642589"/>
    <lineage>
        <taxon>Bacteria</taxon>
        <taxon>Bacillati</taxon>
        <taxon>Bacillota</taxon>
        <taxon>Clostridia</taxon>
        <taxon>Eubacteriales</taxon>
        <taxon>Acutalibacteraceae</taxon>
        <taxon>Caproiciproducens</taxon>
    </lineage>
</organism>
<gene>
    <name evidence="1" type="ORF">OUY18_11670</name>
</gene>
<dbReference type="RefSeq" id="WP_268058966.1">
    <property type="nucleotide sequence ID" value="NZ_JAPOHA010000012.1"/>
</dbReference>
<reference evidence="1 2" key="1">
    <citation type="submission" date="2022-11" db="EMBL/GenBank/DDBJ databases">
        <authorList>
            <person name="Caiyu Z."/>
        </authorList>
    </citation>
    <scope>NUCLEOTIDE SEQUENCE [LARGE SCALE GENOMIC DNA]</scope>
    <source>
        <strain evidence="1 2">YR-4</strain>
    </source>
</reference>
<evidence type="ECO:0000313" key="2">
    <source>
        <dbReference type="Proteomes" id="UP001082703"/>
    </source>
</evidence>
<name>A0ABT4BVJ6_9FIRM</name>
<dbReference type="Proteomes" id="UP001082703">
    <property type="component" value="Unassembled WGS sequence"/>
</dbReference>
<accession>A0ABT4BVJ6</accession>
<keyword evidence="2" id="KW-1185">Reference proteome</keyword>
<dbReference type="EMBL" id="JAPOHA010000012">
    <property type="protein sequence ID" value="MCY1714909.1"/>
    <property type="molecule type" value="Genomic_DNA"/>
</dbReference>
<proteinExistence type="predicted"/>
<evidence type="ECO:0000313" key="1">
    <source>
        <dbReference type="EMBL" id="MCY1714909.1"/>
    </source>
</evidence>
<sequence>MTKKKCINFVCVSCNKSALTKDEIGINKKLLGEDITNFYCLDCLADYLGASVQDIEDKIEEFKAEGCKLFL</sequence>
<protein>
    <submittedName>
        <fullName evidence="1">Uncharacterized protein</fullName>
    </submittedName>
</protein>